<dbReference type="Proteomes" id="UP000662747">
    <property type="component" value="Chromosome"/>
</dbReference>
<keyword evidence="3" id="KW-1185">Reference proteome</keyword>
<name>A0ABX7P9L2_9BACT</name>
<dbReference type="RefSeq" id="WP_206728629.1">
    <property type="nucleotide sequence ID" value="NZ_CP071090.1"/>
</dbReference>
<protein>
    <submittedName>
        <fullName evidence="2">Uncharacterized protein</fullName>
    </submittedName>
</protein>
<accession>A0ABX7P9L2</accession>
<evidence type="ECO:0000313" key="3">
    <source>
        <dbReference type="Proteomes" id="UP000662747"/>
    </source>
</evidence>
<sequence length="56" mass="6305">MKNKSFPGKPSTSSWQPPWPKKQGNPVSKMTKVAGRRIGGALRAEQARQQKRKDSR</sequence>
<proteinExistence type="predicted"/>
<evidence type="ECO:0000313" key="2">
    <source>
        <dbReference type="EMBL" id="QSQ27102.1"/>
    </source>
</evidence>
<feature type="region of interest" description="Disordered" evidence="1">
    <location>
        <begin position="1"/>
        <end position="56"/>
    </location>
</feature>
<reference evidence="2 3" key="1">
    <citation type="submission" date="2021-02" db="EMBL/GenBank/DDBJ databases">
        <title>De Novo genome assembly of isolated myxobacteria.</title>
        <authorList>
            <person name="Stevens D.C."/>
        </authorList>
    </citation>
    <scope>NUCLEOTIDE SEQUENCE [LARGE SCALE GENOMIC DNA]</scope>
    <source>
        <strain evidence="3">SCPEA02</strain>
    </source>
</reference>
<dbReference type="EMBL" id="CP071090">
    <property type="protein sequence ID" value="QSQ27102.1"/>
    <property type="molecule type" value="Genomic_DNA"/>
</dbReference>
<evidence type="ECO:0000256" key="1">
    <source>
        <dbReference type="SAM" id="MobiDB-lite"/>
    </source>
</evidence>
<gene>
    <name evidence="2" type="ORF">JY651_20270</name>
</gene>
<organism evidence="2 3">
    <name type="scientific">Pyxidicoccus parkwayensis</name>
    <dbReference type="NCBI Taxonomy" id="2813578"/>
    <lineage>
        <taxon>Bacteria</taxon>
        <taxon>Pseudomonadati</taxon>
        <taxon>Myxococcota</taxon>
        <taxon>Myxococcia</taxon>
        <taxon>Myxococcales</taxon>
        <taxon>Cystobacterineae</taxon>
        <taxon>Myxococcaceae</taxon>
        <taxon>Pyxidicoccus</taxon>
    </lineage>
</organism>